<evidence type="ECO:0000256" key="1">
    <source>
        <dbReference type="SAM" id="SignalP"/>
    </source>
</evidence>
<dbReference type="EMBL" id="JARQZJ010000070">
    <property type="protein sequence ID" value="KAK9881686.1"/>
    <property type="molecule type" value="Genomic_DNA"/>
</dbReference>
<sequence>MATFGVNIAFWLFFGCILGAAMALQCYKCGMYNDGVGSITPCINDTNMPLLVCPDKDHKYCIKYQSEGSTVRDCVAACTEREYAFDLRFLVNSYPSRTIEIDSYSYIADQNRVDKIYCIVTKALKTSRVRLKSRPLCQLAPIFLNLFVLRL</sequence>
<evidence type="ECO:0000313" key="2">
    <source>
        <dbReference type="EMBL" id="KAK9881686.1"/>
    </source>
</evidence>
<comment type="caution">
    <text evidence="2">The sequence shown here is derived from an EMBL/GenBank/DDBJ whole genome shotgun (WGS) entry which is preliminary data.</text>
</comment>
<keyword evidence="3" id="KW-1185">Reference proteome</keyword>
<name>A0AAW1UPA9_9CUCU</name>
<feature type="signal peptide" evidence="1">
    <location>
        <begin position="1"/>
        <end position="23"/>
    </location>
</feature>
<gene>
    <name evidence="2" type="ORF">WA026_017203</name>
</gene>
<dbReference type="Proteomes" id="UP001431783">
    <property type="component" value="Unassembled WGS sequence"/>
</dbReference>
<organism evidence="2 3">
    <name type="scientific">Henosepilachna vigintioctopunctata</name>
    <dbReference type="NCBI Taxonomy" id="420089"/>
    <lineage>
        <taxon>Eukaryota</taxon>
        <taxon>Metazoa</taxon>
        <taxon>Ecdysozoa</taxon>
        <taxon>Arthropoda</taxon>
        <taxon>Hexapoda</taxon>
        <taxon>Insecta</taxon>
        <taxon>Pterygota</taxon>
        <taxon>Neoptera</taxon>
        <taxon>Endopterygota</taxon>
        <taxon>Coleoptera</taxon>
        <taxon>Polyphaga</taxon>
        <taxon>Cucujiformia</taxon>
        <taxon>Coccinelloidea</taxon>
        <taxon>Coccinellidae</taxon>
        <taxon>Epilachninae</taxon>
        <taxon>Epilachnini</taxon>
        <taxon>Henosepilachna</taxon>
    </lineage>
</organism>
<protein>
    <submittedName>
        <fullName evidence="2">Uncharacterized protein</fullName>
    </submittedName>
</protein>
<feature type="chain" id="PRO_5043441514" evidence="1">
    <location>
        <begin position="24"/>
        <end position="151"/>
    </location>
</feature>
<proteinExistence type="predicted"/>
<keyword evidence="1" id="KW-0732">Signal</keyword>
<reference evidence="2 3" key="1">
    <citation type="submission" date="2023-03" db="EMBL/GenBank/DDBJ databases">
        <title>Genome insight into feeding habits of ladybird beetles.</title>
        <authorList>
            <person name="Li H.-S."/>
            <person name="Huang Y.-H."/>
            <person name="Pang H."/>
        </authorList>
    </citation>
    <scope>NUCLEOTIDE SEQUENCE [LARGE SCALE GENOMIC DNA]</scope>
    <source>
        <strain evidence="2">SYSU_2023b</strain>
        <tissue evidence="2">Whole body</tissue>
    </source>
</reference>
<accession>A0AAW1UPA9</accession>
<dbReference type="AlphaFoldDB" id="A0AAW1UPA9"/>
<evidence type="ECO:0000313" key="3">
    <source>
        <dbReference type="Proteomes" id="UP001431783"/>
    </source>
</evidence>